<dbReference type="InterPro" id="IPR000727">
    <property type="entry name" value="T_SNARE_dom"/>
</dbReference>
<gene>
    <name evidence="9" type="ORF">BdWA1_002242</name>
</gene>
<name>A0AAD9UPK6_9APIC</name>
<evidence type="ECO:0000256" key="6">
    <source>
        <dbReference type="RuleBase" id="RU003858"/>
    </source>
</evidence>
<dbReference type="GO" id="GO:0006886">
    <property type="term" value="P:intracellular protein transport"/>
    <property type="evidence" value="ECO:0007669"/>
    <property type="project" value="InterPro"/>
</dbReference>
<dbReference type="SMART" id="SM00397">
    <property type="entry name" value="t_SNARE"/>
    <property type="match status" value="1"/>
</dbReference>
<dbReference type="InterPro" id="IPR045242">
    <property type="entry name" value="Syntaxin"/>
</dbReference>
<evidence type="ECO:0000256" key="5">
    <source>
        <dbReference type="ARBA" id="ARBA00023136"/>
    </source>
</evidence>
<feature type="transmembrane region" description="Helical" evidence="7">
    <location>
        <begin position="251"/>
        <end position="272"/>
    </location>
</feature>
<dbReference type="GO" id="GO:0006906">
    <property type="term" value="P:vesicle fusion"/>
    <property type="evidence" value="ECO:0007669"/>
    <property type="project" value="TreeGrafter"/>
</dbReference>
<sequence>MEAGISDEDPFNENFKSYMANVEQTRNYIRCIDDGTASIDKLLILSLDVVTNEQSGQISRNLNKLIEATNSMCTRCKNEITRLEKQKSLGESTEKRMRENAYNVCVKHFQNAMKRYQDAQVNFKKSIKERAVRQIQLIHPDVKQDELQEIMAPNADSLLAVEYLAKSTITGKVSLKDAVSNIQEKYNDVLALEQSVEELHQMMVELAGIVSYQGDLIDQIEHNAVRAVEYTEKANVQLIKAQEAKRRGQKLLIYITSGLTIAVIVTVVPIVLKLT</sequence>
<keyword evidence="4 7" id="KW-1133">Transmembrane helix</keyword>
<dbReference type="SUPFAM" id="SSF47661">
    <property type="entry name" value="t-snare proteins"/>
    <property type="match status" value="1"/>
</dbReference>
<dbReference type="InterPro" id="IPR010989">
    <property type="entry name" value="SNARE"/>
</dbReference>
<dbReference type="EMBL" id="JALLKP010000002">
    <property type="protein sequence ID" value="KAK2196992.1"/>
    <property type="molecule type" value="Genomic_DNA"/>
</dbReference>
<dbReference type="PROSITE" id="PS50192">
    <property type="entry name" value="T_SNARE"/>
    <property type="match status" value="1"/>
</dbReference>
<keyword evidence="10" id="KW-1185">Reference proteome</keyword>
<dbReference type="Proteomes" id="UP001214638">
    <property type="component" value="Unassembled WGS sequence"/>
</dbReference>
<organism evidence="9 10">
    <name type="scientific">Babesia duncani</name>
    <dbReference type="NCBI Taxonomy" id="323732"/>
    <lineage>
        <taxon>Eukaryota</taxon>
        <taxon>Sar</taxon>
        <taxon>Alveolata</taxon>
        <taxon>Apicomplexa</taxon>
        <taxon>Aconoidasida</taxon>
        <taxon>Piroplasmida</taxon>
        <taxon>Babesiidae</taxon>
        <taxon>Babesia</taxon>
    </lineage>
</organism>
<dbReference type="KEGG" id="bdw:94336540"/>
<dbReference type="GO" id="GO:0012505">
    <property type="term" value="C:endomembrane system"/>
    <property type="evidence" value="ECO:0007669"/>
    <property type="project" value="TreeGrafter"/>
</dbReference>
<dbReference type="GO" id="GO:0048278">
    <property type="term" value="P:vesicle docking"/>
    <property type="evidence" value="ECO:0007669"/>
    <property type="project" value="TreeGrafter"/>
</dbReference>
<dbReference type="GO" id="GO:0006887">
    <property type="term" value="P:exocytosis"/>
    <property type="evidence" value="ECO:0007669"/>
    <property type="project" value="TreeGrafter"/>
</dbReference>
<dbReference type="Gene3D" id="1.20.5.110">
    <property type="match status" value="1"/>
</dbReference>
<dbReference type="GeneID" id="94336540"/>
<comment type="caution">
    <text evidence="9">The sequence shown here is derived from an EMBL/GenBank/DDBJ whole genome shotgun (WGS) entry which is preliminary data.</text>
</comment>
<evidence type="ECO:0000256" key="2">
    <source>
        <dbReference type="ARBA" id="ARBA00009063"/>
    </source>
</evidence>
<dbReference type="GO" id="GO:0005484">
    <property type="term" value="F:SNAP receptor activity"/>
    <property type="evidence" value="ECO:0007669"/>
    <property type="project" value="InterPro"/>
</dbReference>
<protein>
    <submittedName>
        <fullName evidence="9">Bifunctional Syntaxin</fullName>
    </submittedName>
</protein>
<dbReference type="GO" id="GO:0005886">
    <property type="term" value="C:plasma membrane"/>
    <property type="evidence" value="ECO:0007669"/>
    <property type="project" value="TreeGrafter"/>
</dbReference>
<dbReference type="InterPro" id="IPR006011">
    <property type="entry name" value="Syntaxin_N"/>
</dbReference>
<dbReference type="PANTHER" id="PTHR19957">
    <property type="entry name" value="SYNTAXIN"/>
    <property type="match status" value="1"/>
</dbReference>
<dbReference type="Pfam" id="PF00804">
    <property type="entry name" value="Syntaxin"/>
    <property type="match status" value="1"/>
</dbReference>
<dbReference type="PANTHER" id="PTHR19957:SF307">
    <property type="entry name" value="PROTEIN SSO1-RELATED"/>
    <property type="match status" value="1"/>
</dbReference>
<evidence type="ECO:0000313" key="9">
    <source>
        <dbReference type="EMBL" id="KAK2196992.1"/>
    </source>
</evidence>
<evidence type="ECO:0000256" key="4">
    <source>
        <dbReference type="ARBA" id="ARBA00022989"/>
    </source>
</evidence>
<dbReference type="RefSeq" id="XP_067803834.1">
    <property type="nucleotide sequence ID" value="XM_067947270.1"/>
</dbReference>
<evidence type="ECO:0000256" key="7">
    <source>
        <dbReference type="SAM" id="Phobius"/>
    </source>
</evidence>
<dbReference type="PROSITE" id="PS00914">
    <property type="entry name" value="SYNTAXIN"/>
    <property type="match status" value="1"/>
</dbReference>
<comment type="subcellular location">
    <subcellularLocation>
        <location evidence="1">Membrane</location>
        <topology evidence="1">Single-pass type IV membrane protein</topology>
    </subcellularLocation>
</comment>
<dbReference type="CDD" id="cd15848">
    <property type="entry name" value="SNARE_syntaxin1-like"/>
    <property type="match status" value="1"/>
</dbReference>
<reference evidence="9" key="1">
    <citation type="journal article" date="2023" name="Nat. Microbiol.">
        <title>Babesia duncani multi-omics identifies virulence factors and drug targets.</title>
        <authorList>
            <person name="Singh P."/>
            <person name="Lonardi S."/>
            <person name="Liang Q."/>
            <person name="Vydyam P."/>
            <person name="Khabirova E."/>
            <person name="Fang T."/>
            <person name="Gihaz S."/>
            <person name="Thekkiniath J."/>
            <person name="Munshi M."/>
            <person name="Abel S."/>
            <person name="Ciampossin L."/>
            <person name="Batugedara G."/>
            <person name="Gupta M."/>
            <person name="Lu X.M."/>
            <person name="Lenz T."/>
            <person name="Chakravarty S."/>
            <person name="Cornillot E."/>
            <person name="Hu Y."/>
            <person name="Ma W."/>
            <person name="Gonzalez L.M."/>
            <person name="Sanchez S."/>
            <person name="Estrada K."/>
            <person name="Sanchez-Flores A."/>
            <person name="Montero E."/>
            <person name="Harb O.S."/>
            <person name="Le Roch K.G."/>
            <person name="Mamoun C.B."/>
        </authorList>
    </citation>
    <scope>NUCLEOTIDE SEQUENCE</scope>
    <source>
        <strain evidence="9">WA1</strain>
    </source>
</reference>
<accession>A0AAD9UPK6</accession>
<dbReference type="InterPro" id="IPR006012">
    <property type="entry name" value="Syntaxin/epimorphin_CS"/>
</dbReference>
<evidence type="ECO:0000259" key="8">
    <source>
        <dbReference type="PROSITE" id="PS50192"/>
    </source>
</evidence>
<evidence type="ECO:0000313" key="10">
    <source>
        <dbReference type="Proteomes" id="UP001214638"/>
    </source>
</evidence>
<dbReference type="SMART" id="SM00503">
    <property type="entry name" value="SynN"/>
    <property type="match status" value="1"/>
</dbReference>
<feature type="domain" description="T-SNARE coiled-coil homology" evidence="8">
    <location>
        <begin position="179"/>
        <end position="241"/>
    </location>
</feature>
<proteinExistence type="inferred from homology"/>
<dbReference type="Pfam" id="PF05739">
    <property type="entry name" value="SNARE"/>
    <property type="match status" value="1"/>
</dbReference>
<dbReference type="AlphaFoldDB" id="A0AAD9UPK6"/>
<dbReference type="GO" id="GO:0031201">
    <property type="term" value="C:SNARE complex"/>
    <property type="evidence" value="ECO:0007669"/>
    <property type="project" value="TreeGrafter"/>
</dbReference>
<evidence type="ECO:0000256" key="3">
    <source>
        <dbReference type="ARBA" id="ARBA00022692"/>
    </source>
</evidence>
<keyword evidence="3 7" id="KW-0812">Transmembrane</keyword>
<dbReference type="GO" id="GO:0000149">
    <property type="term" value="F:SNARE binding"/>
    <property type="evidence" value="ECO:0007669"/>
    <property type="project" value="TreeGrafter"/>
</dbReference>
<evidence type="ECO:0000256" key="1">
    <source>
        <dbReference type="ARBA" id="ARBA00004211"/>
    </source>
</evidence>
<keyword evidence="5 7" id="KW-0472">Membrane</keyword>
<dbReference type="Gene3D" id="1.20.58.70">
    <property type="match status" value="1"/>
</dbReference>
<comment type="similarity">
    <text evidence="2 6">Belongs to the syntaxin family.</text>
</comment>